<protein>
    <recommendedName>
        <fullName evidence="3">Viral A-type inclusion protein</fullName>
    </recommendedName>
</protein>
<gene>
    <name evidence="1" type="ORF">JL102_07740</name>
</gene>
<sequence length="147" mass="16880">MKNLMTMVSTFMLFMACNPDQGGAYEKLVDVHNKAIEVHDELMLQMDNIYNYRQKVQKAVDSLAQNEGDHDTRLLKGREVIQHLQKADEEMMSWMNHHTMVPDSLESAADSVVIRVTKEQQKQYEGILMVDSLMKSSIAEAQSFLEN</sequence>
<name>A0A937F451_9BACT</name>
<evidence type="ECO:0000313" key="2">
    <source>
        <dbReference type="Proteomes" id="UP000659388"/>
    </source>
</evidence>
<dbReference type="RefSeq" id="WP_202243718.1">
    <property type="nucleotide sequence ID" value="NZ_JAESIY010000003.1"/>
</dbReference>
<dbReference type="EMBL" id="JAESIY010000003">
    <property type="protein sequence ID" value="MBL3656016.1"/>
    <property type="molecule type" value="Genomic_DNA"/>
</dbReference>
<keyword evidence="2" id="KW-1185">Reference proteome</keyword>
<proteinExistence type="predicted"/>
<evidence type="ECO:0008006" key="3">
    <source>
        <dbReference type="Google" id="ProtNLM"/>
    </source>
</evidence>
<dbReference type="AlphaFoldDB" id="A0A937F451"/>
<dbReference type="Proteomes" id="UP000659388">
    <property type="component" value="Unassembled WGS sequence"/>
</dbReference>
<reference evidence="1" key="1">
    <citation type="submission" date="2021-01" db="EMBL/GenBank/DDBJ databases">
        <title>Fulvivirga kasyanovii gen. nov., sp nov., a novel member of the phylum Bacteroidetes isolated from seawater in a mussel farm.</title>
        <authorList>
            <person name="Zhao L.-H."/>
            <person name="Wang Z.-J."/>
        </authorList>
    </citation>
    <scope>NUCLEOTIDE SEQUENCE</scope>
    <source>
        <strain evidence="1">2943</strain>
    </source>
</reference>
<dbReference type="PROSITE" id="PS51257">
    <property type="entry name" value="PROKAR_LIPOPROTEIN"/>
    <property type="match status" value="1"/>
</dbReference>
<comment type="caution">
    <text evidence="1">The sequence shown here is derived from an EMBL/GenBank/DDBJ whole genome shotgun (WGS) entry which is preliminary data.</text>
</comment>
<organism evidence="1 2">
    <name type="scientific">Fulvivirga sediminis</name>
    <dbReference type="NCBI Taxonomy" id="2803949"/>
    <lineage>
        <taxon>Bacteria</taxon>
        <taxon>Pseudomonadati</taxon>
        <taxon>Bacteroidota</taxon>
        <taxon>Cytophagia</taxon>
        <taxon>Cytophagales</taxon>
        <taxon>Fulvivirgaceae</taxon>
        <taxon>Fulvivirga</taxon>
    </lineage>
</organism>
<evidence type="ECO:0000313" key="1">
    <source>
        <dbReference type="EMBL" id="MBL3656016.1"/>
    </source>
</evidence>
<accession>A0A937F451</accession>